<feature type="active site" description="Acyl-ester intermediate" evidence="13">
    <location>
        <position position="59"/>
    </location>
</feature>
<evidence type="ECO:0000256" key="10">
    <source>
        <dbReference type="ARBA" id="ARBA00022984"/>
    </source>
</evidence>
<dbReference type="GO" id="GO:0008360">
    <property type="term" value="P:regulation of cell shape"/>
    <property type="evidence" value="ECO:0007669"/>
    <property type="project" value="UniProtKB-KW"/>
</dbReference>
<dbReference type="EMBL" id="JACIET010000002">
    <property type="protein sequence ID" value="MBB4014210.1"/>
    <property type="molecule type" value="Genomic_DNA"/>
</dbReference>
<dbReference type="SUPFAM" id="SSF69189">
    <property type="entry name" value="Penicillin-binding protein associated domain"/>
    <property type="match status" value="1"/>
</dbReference>
<evidence type="ECO:0000256" key="7">
    <source>
        <dbReference type="ARBA" id="ARBA00022729"/>
    </source>
</evidence>
<dbReference type="RefSeq" id="WP_183636093.1">
    <property type="nucleotide sequence ID" value="NZ_BAABLE010000005.1"/>
</dbReference>
<dbReference type="GO" id="GO:0006508">
    <property type="term" value="P:proteolysis"/>
    <property type="evidence" value="ECO:0007669"/>
    <property type="project" value="UniProtKB-KW"/>
</dbReference>
<dbReference type="AlphaFoldDB" id="A0A840BMJ7"/>
<comment type="pathway">
    <text evidence="2">Cell wall biogenesis; peptidoglycan biosynthesis.</text>
</comment>
<dbReference type="GO" id="GO:0071555">
    <property type="term" value="P:cell wall organization"/>
    <property type="evidence" value="ECO:0007669"/>
    <property type="project" value="UniProtKB-KW"/>
</dbReference>
<dbReference type="GO" id="GO:0009252">
    <property type="term" value="P:peptidoglycan biosynthetic process"/>
    <property type="evidence" value="ECO:0007669"/>
    <property type="project" value="UniProtKB-UniPathway"/>
</dbReference>
<dbReference type="InterPro" id="IPR018044">
    <property type="entry name" value="Peptidase_S11"/>
</dbReference>
<evidence type="ECO:0000256" key="2">
    <source>
        <dbReference type="ARBA" id="ARBA00004752"/>
    </source>
</evidence>
<evidence type="ECO:0000259" key="17">
    <source>
        <dbReference type="SMART" id="SM00936"/>
    </source>
</evidence>
<keyword evidence="8 18" id="KW-0378">Hydrolase</keyword>
<evidence type="ECO:0000256" key="9">
    <source>
        <dbReference type="ARBA" id="ARBA00022960"/>
    </source>
</evidence>
<organism evidence="18 19">
    <name type="scientific">Niveibacterium umoris</name>
    <dbReference type="NCBI Taxonomy" id="1193620"/>
    <lineage>
        <taxon>Bacteria</taxon>
        <taxon>Pseudomonadati</taxon>
        <taxon>Pseudomonadota</taxon>
        <taxon>Betaproteobacteria</taxon>
        <taxon>Rhodocyclales</taxon>
        <taxon>Rhodocyclaceae</taxon>
        <taxon>Niveibacterium</taxon>
    </lineage>
</organism>
<name>A0A840BMJ7_9RHOO</name>
<comment type="caution">
    <text evidence="18">The sequence shown here is derived from an EMBL/GenBank/DDBJ whole genome shotgun (WGS) entry which is preliminary data.</text>
</comment>
<feature type="binding site" evidence="14">
    <location>
        <position position="223"/>
    </location>
    <ligand>
        <name>substrate</name>
    </ligand>
</feature>
<evidence type="ECO:0000256" key="13">
    <source>
        <dbReference type="PIRSR" id="PIRSR618044-1"/>
    </source>
</evidence>
<evidence type="ECO:0000256" key="8">
    <source>
        <dbReference type="ARBA" id="ARBA00022801"/>
    </source>
</evidence>
<evidence type="ECO:0000256" key="11">
    <source>
        <dbReference type="ARBA" id="ARBA00023316"/>
    </source>
</evidence>
<dbReference type="SMART" id="SM00936">
    <property type="entry name" value="PBP5_C"/>
    <property type="match status" value="1"/>
</dbReference>
<dbReference type="Gene3D" id="3.40.710.10">
    <property type="entry name" value="DD-peptidase/beta-lactamase superfamily"/>
    <property type="match status" value="1"/>
</dbReference>
<dbReference type="InterPro" id="IPR037167">
    <property type="entry name" value="Peptidase_S11_C_sf"/>
</dbReference>
<feature type="domain" description="Peptidase S11 D-Ala-D-Ala carboxypeptidase A C-terminal" evidence="17">
    <location>
        <begin position="273"/>
        <end position="363"/>
    </location>
</feature>
<dbReference type="PANTHER" id="PTHR21581">
    <property type="entry name" value="D-ALANYL-D-ALANINE CARBOXYPEPTIDASE"/>
    <property type="match status" value="1"/>
</dbReference>
<evidence type="ECO:0000256" key="14">
    <source>
        <dbReference type="PIRSR" id="PIRSR618044-2"/>
    </source>
</evidence>
<dbReference type="UniPathway" id="UPA00219"/>
<dbReference type="SUPFAM" id="SSF56601">
    <property type="entry name" value="beta-lactamase/transpeptidase-like"/>
    <property type="match status" value="1"/>
</dbReference>
<dbReference type="Gene3D" id="2.60.410.10">
    <property type="entry name" value="D-Ala-D-Ala carboxypeptidase, C-terminal domain"/>
    <property type="match status" value="1"/>
</dbReference>
<sequence>MTRFAALITAFALTLIAPLAGASEPTPPALAAKAWLLYDVGSGQVLTAQGADERIEPASLTKLMTAYVTFSALKAKTISMDQQVAVSENARKSSLDGSRMFIMPGMPVTVKELIQGMIVQSGNDACVALAELISGSEEAFVSRMNKEAQRLGMKNSQFRNAAGLTADGHYMSPRDLSILAAAIIRDFPEYFSFYSQKEFTYNKITQPNRNRLLFIDPTVDGMKTGHTAAAGYCLVSTAKRGSRRLISVVTGTTSDAVRTAESQKLLNFGFLSWETTRLYAANAAVQTLPVWQGKTDSVKAGFMNDLVLSVPQGDAAKLKVQLESRQPLKAPIAKGAQLGTLTVTLDGKALGTYPVVALEAVEQAGFFGRMWDAIRFWIKNL</sequence>
<evidence type="ECO:0000256" key="4">
    <source>
        <dbReference type="ARBA" id="ARBA00012448"/>
    </source>
</evidence>
<dbReference type="PRINTS" id="PR00725">
    <property type="entry name" value="DADACBPTASE1"/>
</dbReference>
<comment type="similarity">
    <text evidence="3 15">Belongs to the peptidase S11 family.</text>
</comment>
<evidence type="ECO:0000313" key="18">
    <source>
        <dbReference type="EMBL" id="MBB4014210.1"/>
    </source>
</evidence>
<dbReference type="InterPro" id="IPR001967">
    <property type="entry name" value="Peptidase_S11_N"/>
</dbReference>
<feature type="chain" id="PRO_5032774778" description="serine-type D-Ala-D-Ala carboxypeptidase" evidence="16">
    <location>
        <begin position="23"/>
        <end position="381"/>
    </location>
</feature>
<dbReference type="EC" id="3.4.16.4" evidence="4"/>
<comment type="function">
    <text evidence="1">Removes C-terminal D-alanyl residues from sugar-peptide cell wall precursors.</text>
</comment>
<feature type="signal peptide" evidence="16">
    <location>
        <begin position="1"/>
        <end position="22"/>
    </location>
</feature>
<proteinExistence type="inferred from homology"/>
<dbReference type="Pfam" id="PF07943">
    <property type="entry name" value="PBP5_C"/>
    <property type="match status" value="1"/>
</dbReference>
<feature type="active site" description="Proton acceptor" evidence="13">
    <location>
        <position position="62"/>
    </location>
</feature>
<keyword evidence="9" id="KW-0133">Cell shape</keyword>
<comment type="catalytic activity">
    <reaction evidence="12">
        <text>Preferential cleavage: (Ac)2-L-Lys-D-Ala-|-D-Ala. Also transpeptidation of peptidyl-alanyl moieties that are N-acyl substituents of D-alanine.</text>
        <dbReference type="EC" id="3.4.16.4"/>
    </reaction>
</comment>
<accession>A0A840BMJ7</accession>
<evidence type="ECO:0000256" key="5">
    <source>
        <dbReference type="ARBA" id="ARBA00022645"/>
    </source>
</evidence>
<reference evidence="18 19" key="1">
    <citation type="submission" date="2020-08" db="EMBL/GenBank/DDBJ databases">
        <title>Genomic Encyclopedia of Type Strains, Phase IV (KMG-IV): sequencing the most valuable type-strain genomes for metagenomic binning, comparative biology and taxonomic classification.</title>
        <authorList>
            <person name="Goeker M."/>
        </authorList>
    </citation>
    <scope>NUCLEOTIDE SEQUENCE [LARGE SCALE GENOMIC DNA]</scope>
    <source>
        <strain evidence="18 19">DSM 106739</strain>
    </source>
</reference>
<keyword evidence="11" id="KW-0961">Cell wall biogenesis/degradation</keyword>
<keyword evidence="6" id="KW-0645">Protease</keyword>
<keyword evidence="5 18" id="KW-0121">Carboxypeptidase</keyword>
<gene>
    <name evidence="18" type="ORF">GGR36_003556</name>
</gene>
<dbReference type="InterPro" id="IPR015956">
    <property type="entry name" value="Peniciliin-bd_prot_C_sf"/>
</dbReference>
<keyword evidence="10" id="KW-0573">Peptidoglycan synthesis</keyword>
<keyword evidence="7 16" id="KW-0732">Signal</keyword>
<dbReference type="Proteomes" id="UP000561045">
    <property type="component" value="Unassembled WGS sequence"/>
</dbReference>
<evidence type="ECO:0000256" key="3">
    <source>
        <dbReference type="ARBA" id="ARBA00007164"/>
    </source>
</evidence>
<evidence type="ECO:0000256" key="12">
    <source>
        <dbReference type="ARBA" id="ARBA00034000"/>
    </source>
</evidence>
<evidence type="ECO:0000256" key="16">
    <source>
        <dbReference type="SAM" id="SignalP"/>
    </source>
</evidence>
<evidence type="ECO:0000256" key="15">
    <source>
        <dbReference type="RuleBase" id="RU004016"/>
    </source>
</evidence>
<dbReference type="PANTHER" id="PTHR21581:SF6">
    <property type="entry name" value="TRAFFICKING PROTEIN PARTICLE COMPLEX SUBUNIT 12"/>
    <property type="match status" value="1"/>
</dbReference>
<dbReference type="InterPro" id="IPR012338">
    <property type="entry name" value="Beta-lactam/transpept-like"/>
</dbReference>
<protein>
    <recommendedName>
        <fullName evidence="4">serine-type D-Ala-D-Ala carboxypeptidase</fullName>
        <ecNumber evidence="4">3.4.16.4</ecNumber>
    </recommendedName>
</protein>
<evidence type="ECO:0000256" key="1">
    <source>
        <dbReference type="ARBA" id="ARBA00003217"/>
    </source>
</evidence>
<dbReference type="Pfam" id="PF00768">
    <property type="entry name" value="Peptidase_S11"/>
    <property type="match status" value="1"/>
</dbReference>
<feature type="active site" evidence="13">
    <location>
        <position position="121"/>
    </location>
</feature>
<dbReference type="InterPro" id="IPR012907">
    <property type="entry name" value="Peptidase_S11_C"/>
</dbReference>
<evidence type="ECO:0000256" key="6">
    <source>
        <dbReference type="ARBA" id="ARBA00022670"/>
    </source>
</evidence>
<evidence type="ECO:0000313" key="19">
    <source>
        <dbReference type="Proteomes" id="UP000561045"/>
    </source>
</evidence>
<keyword evidence="19" id="KW-1185">Reference proteome</keyword>
<dbReference type="GO" id="GO:0009002">
    <property type="term" value="F:serine-type D-Ala-D-Ala carboxypeptidase activity"/>
    <property type="evidence" value="ECO:0007669"/>
    <property type="project" value="UniProtKB-EC"/>
</dbReference>